<dbReference type="Proteomes" id="UP000011115">
    <property type="component" value="Unassembled WGS sequence"/>
</dbReference>
<name>M1CWJ8_SOLTU</name>
<protein>
    <submittedName>
        <fullName evidence="1">Uncharacterized protein</fullName>
    </submittedName>
</protein>
<dbReference type="PaxDb" id="4113-PGSC0003DMT400076337"/>
<dbReference type="AlphaFoldDB" id="M1CWJ8"/>
<dbReference type="HOGENOM" id="CLU_2350795_0_0_1"/>
<sequence length="97" mass="10809">MKDIRNNFREGSTVFRAFIGKVLTDDQVYLLSSRIDFYPVGLPLSSGAARVGRYKYSGSSTGALLIPHAVRVSYGEPHCFQRVPLVLSVVRMSWVLS</sequence>
<dbReference type="Gramene" id="PGSC0003DMT400076337">
    <property type="protein sequence ID" value="PGSC0003DMT400076337"/>
    <property type="gene ID" value="PGSC0003DMG400029679"/>
</dbReference>
<proteinExistence type="predicted"/>
<dbReference type="InParanoid" id="M1CWJ8"/>
<keyword evidence="2" id="KW-1185">Reference proteome</keyword>
<dbReference type="EnsemblPlants" id="PGSC0003DMT400076337">
    <property type="protein sequence ID" value="PGSC0003DMT400076337"/>
    <property type="gene ID" value="PGSC0003DMG400029679"/>
</dbReference>
<reference evidence="1" key="2">
    <citation type="submission" date="2015-06" db="UniProtKB">
        <authorList>
            <consortium name="EnsemblPlants"/>
        </authorList>
    </citation>
    <scope>IDENTIFICATION</scope>
    <source>
        <strain evidence="1">DM1-3 516 R44</strain>
    </source>
</reference>
<evidence type="ECO:0000313" key="1">
    <source>
        <dbReference type="EnsemblPlants" id="PGSC0003DMT400076337"/>
    </source>
</evidence>
<organism evidence="1 2">
    <name type="scientific">Solanum tuberosum</name>
    <name type="common">Potato</name>
    <dbReference type="NCBI Taxonomy" id="4113"/>
    <lineage>
        <taxon>Eukaryota</taxon>
        <taxon>Viridiplantae</taxon>
        <taxon>Streptophyta</taxon>
        <taxon>Embryophyta</taxon>
        <taxon>Tracheophyta</taxon>
        <taxon>Spermatophyta</taxon>
        <taxon>Magnoliopsida</taxon>
        <taxon>eudicotyledons</taxon>
        <taxon>Gunneridae</taxon>
        <taxon>Pentapetalae</taxon>
        <taxon>asterids</taxon>
        <taxon>lamiids</taxon>
        <taxon>Solanales</taxon>
        <taxon>Solanaceae</taxon>
        <taxon>Solanoideae</taxon>
        <taxon>Solaneae</taxon>
        <taxon>Solanum</taxon>
    </lineage>
</organism>
<evidence type="ECO:0000313" key="2">
    <source>
        <dbReference type="Proteomes" id="UP000011115"/>
    </source>
</evidence>
<accession>M1CWJ8</accession>
<reference evidence="2" key="1">
    <citation type="journal article" date="2011" name="Nature">
        <title>Genome sequence and analysis of the tuber crop potato.</title>
        <authorList>
            <consortium name="The Potato Genome Sequencing Consortium"/>
        </authorList>
    </citation>
    <scope>NUCLEOTIDE SEQUENCE [LARGE SCALE GENOMIC DNA]</scope>
    <source>
        <strain evidence="2">cv. DM1-3 516 R44</strain>
    </source>
</reference>